<organism evidence="1 2">
    <name type="scientific">Pedosphaera parvula (strain Ellin514)</name>
    <dbReference type="NCBI Taxonomy" id="320771"/>
    <lineage>
        <taxon>Bacteria</taxon>
        <taxon>Pseudomonadati</taxon>
        <taxon>Verrucomicrobiota</taxon>
        <taxon>Pedosphaerae</taxon>
        <taxon>Pedosphaerales</taxon>
        <taxon>Pedosphaeraceae</taxon>
        <taxon>Pedosphaera</taxon>
    </lineage>
</organism>
<comment type="caution">
    <text evidence="1">The sequence shown here is derived from an EMBL/GenBank/DDBJ whole genome shotgun (WGS) entry which is preliminary data.</text>
</comment>
<dbReference type="EMBL" id="ABOX02000011">
    <property type="protein sequence ID" value="EEF61214.1"/>
    <property type="molecule type" value="Genomic_DNA"/>
</dbReference>
<evidence type="ECO:0008006" key="3">
    <source>
        <dbReference type="Google" id="ProtNLM"/>
    </source>
</evidence>
<dbReference type="Proteomes" id="UP000003688">
    <property type="component" value="Unassembled WGS sequence"/>
</dbReference>
<proteinExistence type="predicted"/>
<dbReference type="PROSITE" id="PS51257">
    <property type="entry name" value="PROKAR_LIPOPROTEIN"/>
    <property type="match status" value="1"/>
</dbReference>
<protein>
    <recommendedName>
        <fullName evidence="3">Lipoprotein</fullName>
    </recommendedName>
</protein>
<name>B9XG52_PEDPL</name>
<dbReference type="OrthoDB" id="7596417at2"/>
<accession>B9XG52</accession>
<dbReference type="AlphaFoldDB" id="B9XG52"/>
<gene>
    <name evidence="1" type="ORF">Cflav_PD3931</name>
</gene>
<reference evidence="1 2" key="1">
    <citation type="journal article" date="2011" name="J. Bacteriol.">
        <title>Genome sequence of 'Pedosphaera parvula' Ellin514, an aerobic Verrucomicrobial isolate from pasture soil.</title>
        <authorList>
            <person name="Kant R."/>
            <person name="van Passel M.W."/>
            <person name="Sangwan P."/>
            <person name="Palva A."/>
            <person name="Lucas S."/>
            <person name="Copeland A."/>
            <person name="Lapidus A."/>
            <person name="Glavina Del Rio T."/>
            <person name="Dalin E."/>
            <person name="Tice H."/>
            <person name="Bruce D."/>
            <person name="Goodwin L."/>
            <person name="Pitluck S."/>
            <person name="Chertkov O."/>
            <person name="Larimer F.W."/>
            <person name="Land M.L."/>
            <person name="Hauser L."/>
            <person name="Brettin T.S."/>
            <person name="Detter J.C."/>
            <person name="Han S."/>
            <person name="de Vos W.M."/>
            <person name="Janssen P.H."/>
            <person name="Smidt H."/>
        </authorList>
    </citation>
    <scope>NUCLEOTIDE SEQUENCE [LARGE SCALE GENOMIC DNA]</scope>
    <source>
        <strain evidence="1 2">Ellin514</strain>
    </source>
</reference>
<evidence type="ECO:0000313" key="2">
    <source>
        <dbReference type="Proteomes" id="UP000003688"/>
    </source>
</evidence>
<keyword evidence="2" id="KW-1185">Reference proteome</keyword>
<evidence type="ECO:0000313" key="1">
    <source>
        <dbReference type="EMBL" id="EEF61214.1"/>
    </source>
</evidence>
<dbReference type="RefSeq" id="WP_007414798.1">
    <property type="nucleotide sequence ID" value="NZ_ABOX02000011.1"/>
</dbReference>
<sequence precursor="true">MKQSKTISIYLTLLVTTAVLGFFGCASQRAHNKESLLSAAGFRAITPSTPQQQSLYASMPPYKVQRHDFNGRVTYAFADKKAGVLYVGGENEYQRYRQLGQQQQIANEQLEAAEMNQNAAMNWGVWGPPGMW</sequence>